<sequence>MQAPIRVFAGMLILSLSAMSWAHDHERVDHYQPKASETLEQAVENLSEYNSKLAEILAKDELSGDDLNNVHQLSYTLEEALAKIHTELADVADVLEEVHIASEKSDPATVKARGQVYLDVTRTVVE</sequence>
<evidence type="ECO:0000256" key="1">
    <source>
        <dbReference type="SAM" id="SignalP"/>
    </source>
</evidence>
<evidence type="ECO:0000313" key="3">
    <source>
        <dbReference type="Proteomes" id="UP000243924"/>
    </source>
</evidence>
<proteinExistence type="predicted"/>
<dbReference type="OrthoDB" id="5975812at2"/>
<dbReference type="STRING" id="1434072.SAMN05216210_1356"/>
<keyword evidence="3" id="KW-1185">Reference proteome</keyword>
<feature type="chain" id="PRO_5009273704" evidence="1">
    <location>
        <begin position="23"/>
        <end position="126"/>
    </location>
</feature>
<feature type="signal peptide" evidence="1">
    <location>
        <begin position="1"/>
        <end position="22"/>
    </location>
</feature>
<dbReference type="EMBL" id="LT629787">
    <property type="protein sequence ID" value="SDU03456.1"/>
    <property type="molecule type" value="Genomic_DNA"/>
</dbReference>
<dbReference type="InterPro" id="IPR046634">
    <property type="entry name" value="DUF6746"/>
</dbReference>
<dbReference type="AlphaFoldDB" id="A0A1H2F7U0"/>
<organism evidence="2 3">
    <name type="scientific">Halopseudomonas salegens</name>
    <dbReference type="NCBI Taxonomy" id="1434072"/>
    <lineage>
        <taxon>Bacteria</taxon>
        <taxon>Pseudomonadati</taxon>
        <taxon>Pseudomonadota</taxon>
        <taxon>Gammaproteobacteria</taxon>
        <taxon>Pseudomonadales</taxon>
        <taxon>Pseudomonadaceae</taxon>
        <taxon>Halopseudomonas</taxon>
    </lineage>
</organism>
<dbReference type="RefSeq" id="WP_092385377.1">
    <property type="nucleotide sequence ID" value="NZ_LT629787.1"/>
</dbReference>
<evidence type="ECO:0000313" key="2">
    <source>
        <dbReference type="EMBL" id="SDU03456.1"/>
    </source>
</evidence>
<keyword evidence="1" id="KW-0732">Signal</keyword>
<dbReference type="Pfam" id="PF20531">
    <property type="entry name" value="DUF6746"/>
    <property type="match status" value="1"/>
</dbReference>
<name>A0A1H2F7U0_9GAMM</name>
<reference evidence="3" key="1">
    <citation type="submission" date="2016-10" db="EMBL/GenBank/DDBJ databases">
        <authorList>
            <person name="Varghese N."/>
            <person name="Submissions S."/>
        </authorList>
    </citation>
    <scope>NUCLEOTIDE SEQUENCE [LARGE SCALE GENOMIC DNA]</scope>
    <source>
        <strain evidence="3">CECT 8338</strain>
    </source>
</reference>
<dbReference type="Proteomes" id="UP000243924">
    <property type="component" value="Chromosome I"/>
</dbReference>
<gene>
    <name evidence="2" type="ORF">SAMN05216210_1356</name>
</gene>
<protein>
    <submittedName>
        <fullName evidence="2">Uncharacterized protein</fullName>
    </submittedName>
</protein>
<accession>A0A1H2F7U0</accession>